<sequence>MYHRLAIFILLQASYLFRNSQQQGLTVDITDENNFCLVVPKKAYTTIGDSENPDGMTVWCRGVKTPGSSGTFPSNFWTHVEVKSPQQDVIQMTGCIDVYSTDRFRPDDSGGQYDSHGGDGKGGNPPGSKCMQYQHYVEMIEPSSKRACIRCCKNADDCDVKHDTSGCLKIIPGNYYNCA</sequence>
<accession>A0A9P6NDY0</accession>
<comment type="caution">
    <text evidence="3">The sequence shown here is derived from an EMBL/GenBank/DDBJ whole genome shotgun (WGS) entry which is preliminary data.</text>
</comment>
<evidence type="ECO:0000313" key="4">
    <source>
        <dbReference type="Proteomes" id="UP000886653"/>
    </source>
</evidence>
<evidence type="ECO:0000313" key="3">
    <source>
        <dbReference type="EMBL" id="KAG0144986.1"/>
    </source>
</evidence>
<evidence type="ECO:0008006" key="5">
    <source>
        <dbReference type="Google" id="ProtNLM"/>
    </source>
</evidence>
<keyword evidence="2" id="KW-0732">Signal</keyword>
<feature type="signal peptide" evidence="2">
    <location>
        <begin position="1"/>
        <end position="22"/>
    </location>
</feature>
<proteinExistence type="predicted"/>
<reference evidence="3" key="1">
    <citation type="submission" date="2013-11" db="EMBL/GenBank/DDBJ databases">
        <title>Genome sequence of the fusiform rust pathogen reveals effectors for host alternation and coevolution with pine.</title>
        <authorList>
            <consortium name="DOE Joint Genome Institute"/>
            <person name="Smith K."/>
            <person name="Pendleton A."/>
            <person name="Kubisiak T."/>
            <person name="Anderson C."/>
            <person name="Salamov A."/>
            <person name="Aerts A."/>
            <person name="Riley R."/>
            <person name="Clum A."/>
            <person name="Lindquist E."/>
            <person name="Ence D."/>
            <person name="Campbell M."/>
            <person name="Kronenberg Z."/>
            <person name="Feau N."/>
            <person name="Dhillon B."/>
            <person name="Hamelin R."/>
            <person name="Burleigh J."/>
            <person name="Smith J."/>
            <person name="Yandell M."/>
            <person name="Nelson C."/>
            <person name="Grigoriev I."/>
            <person name="Davis J."/>
        </authorList>
    </citation>
    <scope>NUCLEOTIDE SEQUENCE</scope>
    <source>
        <strain evidence="3">G11</strain>
    </source>
</reference>
<dbReference type="AlphaFoldDB" id="A0A9P6NDY0"/>
<evidence type="ECO:0000256" key="1">
    <source>
        <dbReference type="SAM" id="MobiDB-lite"/>
    </source>
</evidence>
<feature type="region of interest" description="Disordered" evidence="1">
    <location>
        <begin position="107"/>
        <end position="126"/>
    </location>
</feature>
<keyword evidence="4" id="KW-1185">Reference proteome</keyword>
<gene>
    <name evidence="3" type="ORF">CROQUDRAFT_659303</name>
</gene>
<feature type="chain" id="PRO_5040318989" description="Secreted protein" evidence="2">
    <location>
        <begin position="23"/>
        <end position="179"/>
    </location>
</feature>
<name>A0A9P6NDY0_9BASI</name>
<dbReference type="Proteomes" id="UP000886653">
    <property type="component" value="Unassembled WGS sequence"/>
</dbReference>
<dbReference type="EMBL" id="MU167285">
    <property type="protein sequence ID" value="KAG0144986.1"/>
    <property type="molecule type" value="Genomic_DNA"/>
</dbReference>
<protein>
    <recommendedName>
        <fullName evidence="5">Secreted protein</fullName>
    </recommendedName>
</protein>
<organism evidence="3 4">
    <name type="scientific">Cronartium quercuum f. sp. fusiforme G11</name>
    <dbReference type="NCBI Taxonomy" id="708437"/>
    <lineage>
        <taxon>Eukaryota</taxon>
        <taxon>Fungi</taxon>
        <taxon>Dikarya</taxon>
        <taxon>Basidiomycota</taxon>
        <taxon>Pucciniomycotina</taxon>
        <taxon>Pucciniomycetes</taxon>
        <taxon>Pucciniales</taxon>
        <taxon>Coleosporiaceae</taxon>
        <taxon>Cronartium</taxon>
    </lineage>
</organism>
<dbReference type="OrthoDB" id="3044029at2759"/>
<evidence type="ECO:0000256" key="2">
    <source>
        <dbReference type="SAM" id="SignalP"/>
    </source>
</evidence>